<feature type="region of interest" description="Disordered" evidence="1">
    <location>
        <begin position="78"/>
        <end position="115"/>
    </location>
</feature>
<feature type="compositionally biased region" description="Polar residues" evidence="1">
    <location>
        <begin position="99"/>
        <end position="111"/>
    </location>
</feature>
<accession>A0A1C5GPC3</accession>
<gene>
    <name evidence="3" type="ORF">GA0070213_101298</name>
</gene>
<evidence type="ECO:0000256" key="2">
    <source>
        <dbReference type="SAM" id="Phobius"/>
    </source>
</evidence>
<keyword evidence="2" id="KW-0472">Membrane</keyword>
<reference evidence="4" key="1">
    <citation type="submission" date="2016-06" db="EMBL/GenBank/DDBJ databases">
        <authorList>
            <person name="Varghese N."/>
            <person name="Submissions Spin"/>
        </authorList>
    </citation>
    <scope>NUCLEOTIDE SEQUENCE [LARGE SCALE GENOMIC DNA]</scope>
    <source>
        <strain evidence="4">DSM 45647</strain>
    </source>
</reference>
<feature type="transmembrane region" description="Helical" evidence="2">
    <location>
        <begin position="50"/>
        <end position="70"/>
    </location>
</feature>
<name>A0A1C5GPC3_9ACTN</name>
<proteinExistence type="predicted"/>
<dbReference type="EMBL" id="FMDM01000001">
    <property type="protein sequence ID" value="SCG34961.1"/>
    <property type="molecule type" value="Genomic_DNA"/>
</dbReference>
<protein>
    <submittedName>
        <fullName evidence="3">Uncharacterized protein</fullName>
    </submittedName>
</protein>
<keyword evidence="2" id="KW-1133">Transmembrane helix</keyword>
<dbReference type="STRING" id="745366.GA0070213_101298"/>
<sequence length="325" mass="35145">MWVVAVSAVEGGAESSSEEGGVGTTTSKPAPTEPARKVGFLQRLEQHPRLSVLVALATFAALFVGVLAAVPDWREMLSEAPDPTGAPPTAEGSADPSLSVGSTEPSASSPDTPGLAFIDLVVRDPERTGDENSQGEEEWTQPIVEFTVHNRGVRRSVITRVIMTVEESVVIEQCGSQGFPIAVSATYDVLLPLFPSRRSVLEAPVSQQQGADEADRFALRFSTPERKNDVTIHIYRLRFELVADGTKSRLPAGTAVVAVPHAPATGDGYFWSDEDDGKSYPFADFPNRLSLIDCMKRNSATLDRFLLEEAELSPKFAESKEHLHL</sequence>
<dbReference type="Proteomes" id="UP000199360">
    <property type="component" value="Unassembled WGS sequence"/>
</dbReference>
<dbReference type="AlphaFoldDB" id="A0A1C5GPC3"/>
<keyword evidence="4" id="KW-1185">Reference proteome</keyword>
<organism evidence="3 4">
    <name type="scientific">Micromonospora humi</name>
    <dbReference type="NCBI Taxonomy" id="745366"/>
    <lineage>
        <taxon>Bacteria</taxon>
        <taxon>Bacillati</taxon>
        <taxon>Actinomycetota</taxon>
        <taxon>Actinomycetes</taxon>
        <taxon>Micromonosporales</taxon>
        <taxon>Micromonosporaceae</taxon>
        <taxon>Micromonospora</taxon>
    </lineage>
</organism>
<feature type="region of interest" description="Disordered" evidence="1">
    <location>
        <begin position="9"/>
        <end position="34"/>
    </location>
</feature>
<keyword evidence="2" id="KW-0812">Transmembrane</keyword>
<evidence type="ECO:0000313" key="3">
    <source>
        <dbReference type="EMBL" id="SCG34961.1"/>
    </source>
</evidence>
<evidence type="ECO:0000313" key="4">
    <source>
        <dbReference type="Proteomes" id="UP000199360"/>
    </source>
</evidence>
<evidence type="ECO:0000256" key="1">
    <source>
        <dbReference type="SAM" id="MobiDB-lite"/>
    </source>
</evidence>
<feature type="compositionally biased region" description="Low complexity" evidence="1">
    <location>
        <begin position="9"/>
        <end position="27"/>
    </location>
</feature>